<sequence>MRSSSDLRPFPHHTATLTRPEKLTNHGAVALAASLAAHRAGVELWGAAAH</sequence>
<feature type="region of interest" description="Disordered" evidence="1">
    <location>
        <begin position="1"/>
        <end position="21"/>
    </location>
</feature>
<organism evidence="2">
    <name type="scientific">Anguilla anguilla</name>
    <name type="common">European freshwater eel</name>
    <name type="synonym">Muraena anguilla</name>
    <dbReference type="NCBI Taxonomy" id="7936"/>
    <lineage>
        <taxon>Eukaryota</taxon>
        <taxon>Metazoa</taxon>
        <taxon>Chordata</taxon>
        <taxon>Craniata</taxon>
        <taxon>Vertebrata</taxon>
        <taxon>Euteleostomi</taxon>
        <taxon>Actinopterygii</taxon>
        <taxon>Neopterygii</taxon>
        <taxon>Teleostei</taxon>
        <taxon>Anguilliformes</taxon>
        <taxon>Anguillidae</taxon>
        <taxon>Anguilla</taxon>
    </lineage>
</organism>
<name>A0A0E9TYD2_ANGAN</name>
<evidence type="ECO:0000313" key="2">
    <source>
        <dbReference type="EMBL" id="JAH58694.1"/>
    </source>
</evidence>
<proteinExistence type="predicted"/>
<accession>A0A0E9TYD2</accession>
<dbReference type="EMBL" id="GBXM01049883">
    <property type="protein sequence ID" value="JAH58694.1"/>
    <property type="molecule type" value="Transcribed_RNA"/>
</dbReference>
<protein>
    <submittedName>
        <fullName evidence="2">Uncharacterized protein</fullName>
    </submittedName>
</protein>
<reference evidence="2" key="1">
    <citation type="submission" date="2014-11" db="EMBL/GenBank/DDBJ databases">
        <authorList>
            <person name="Amaro Gonzalez C."/>
        </authorList>
    </citation>
    <scope>NUCLEOTIDE SEQUENCE</scope>
</reference>
<dbReference type="AlphaFoldDB" id="A0A0E9TYD2"/>
<reference evidence="2" key="2">
    <citation type="journal article" date="2015" name="Fish Shellfish Immunol.">
        <title>Early steps in the European eel (Anguilla anguilla)-Vibrio vulnificus interaction in the gills: Role of the RtxA13 toxin.</title>
        <authorList>
            <person name="Callol A."/>
            <person name="Pajuelo D."/>
            <person name="Ebbesson L."/>
            <person name="Teles M."/>
            <person name="MacKenzie S."/>
            <person name="Amaro C."/>
        </authorList>
    </citation>
    <scope>NUCLEOTIDE SEQUENCE</scope>
</reference>
<evidence type="ECO:0000256" key="1">
    <source>
        <dbReference type="SAM" id="MobiDB-lite"/>
    </source>
</evidence>